<name>A0A645H841_9ZZZZ</name>
<feature type="transmembrane region" description="Helical" evidence="1">
    <location>
        <begin position="93"/>
        <end position="115"/>
    </location>
</feature>
<keyword evidence="1" id="KW-0472">Membrane</keyword>
<proteinExistence type="predicted"/>
<gene>
    <name evidence="2" type="ORF">SDC9_182344</name>
</gene>
<accession>A0A645H841</accession>
<evidence type="ECO:0000313" key="2">
    <source>
        <dbReference type="EMBL" id="MPN34850.1"/>
    </source>
</evidence>
<keyword evidence="1" id="KW-0812">Transmembrane</keyword>
<feature type="transmembrane region" description="Helical" evidence="1">
    <location>
        <begin position="155"/>
        <end position="174"/>
    </location>
</feature>
<organism evidence="2">
    <name type="scientific">bioreactor metagenome</name>
    <dbReference type="NCBI Taxonomy" id="1076179"/>
    <lineage>
        <taxon>unclassified sequences</taxon>
        <taxon>metagenomes</taxon>
        <taxon>ecological metagenomes</taxon>
    </lineage>
</organism>
<feature type="transmembrane region" description="Helical" evidence="1">
    <location>
        <begin position="60"/>
        <end position="81"/>
    </location>
</feature>
<sequence length="206" mass="24184">MLAVIQSPHHIGICRLLPSHKLHCYIYFRIINYVLRIGSEQAFRYFNRSSLMHVSHKDFLYNYLRTCLVFYHLRIFCQYFVGACPNNSESHYPYLYFFFCHAYLLQYHPGAYHCLCKSAVLDCRVHMFLVLCSLFAYICIHIINIVPAFITICNIIRAISLFKLIALIIFIVSIRAEIKAAYASICYSRRSPCQSFCPEDFLLPSF</sequence>
<protein>
    <submittedName>
        <fullName evidence="2">Uncharacterized protein</fullName>
    </submittedName>
</protein>
<reference evidence="2" key="1">
    <citation type="submission" date="2019-08" db="EMBL/GenBank/DDBJ databases">
        <authorList>
            <person name="Kucharzyk K."/>
            <person name="Murdoch R.W."/>
            <person name="Higgins S."/>
            <person name="Loffler F."/>
        </authorList>
    </citation>
    <scope>NUCLEOTIDE SEQUENCE</scope>
</reference>
<keyword evidence="1" id="KW-1133">Transmembrane helix</keyword>
<evidence type="ECO:0000256" key="1">
    <source>
        <dbReference type="SAM" id="Phobius"/>
    </source>
</evidence>
<dbReference type="EMBL" id="VSSQ01088098">
    <property type="protein sequence ID" value="MPN34850.1"/>
    <property type="molecule type" value="Genomic_DNA"/>
</dbReference>
<dbReference type="AlphaFoldDB" id="A0A645H841"/>
<feature type="transmembrane region" description="Helical" evidence="1">
    <location>
        <begin position="127"/>
        <end position="149"/>
    </location>
</feature>
<comment type="caution">
    <text evidence="2">The sequence shown here is derived from an EMBL/GenBank/DDBJ whole genome shotgun (WGS) entry which is preliminary data.</text>
</comment>